<dbReference type="EMBL" id="CP050177">
    <property type="protein sequence ID" value="QIQ02149.1"/>
    <property type="molecule type" value="Genomic_DNA"/>
</dbReference>
<evidence type="ECO:0000313" key="3">
    <source>
        <dbReference type="Proteomes" id="UP000501179"/>
    </source>
</evidence>
<sequence>MDQRIDPNSQPVHAAGTDPGFIPGLMIPRPVEDEESAPENEAKKPLKRTPTQEADEAAEQPVEPATASESEPEAESERDSVSDAAPAGEDASGGSVSGETSGDTAEDAAADTTDRTAPADGPAFEVSDRRASIAADGDGVRFTLDDEAADFRWDEIGAVEIGIPRFGRRFTVTVHTITRRRYHVDVDAPARSDLKEWSAELDEVLDAYFEEA</sequence>
<evidence type="ECO:0000256" key="1">
    <source>
        <dbReference type="SAM" id="MobiDB-lite"/>
    </source>
</evidence>
<name>A0A6G9GVS3_9ACTN</name>
<keyword evidence="3" id="KW-1185">Reference proteome</keyword>
<accession>A0A6G9GVS3</accession>
<dbReference type="AlphaFoldDB" id="A0A6G9GVS3"/>
<protein>
    <submittedName>
        <fullName evidence="2">Uncharacterized protein</fullName>
    </submittedName>
</protein>
<dbReference type="KEGG" id="slia:HA039_07420"/>
<organism evidence="2 3">
    <name type="scientific">Streptomyces liangshanensis</name>
    <dbReference type="NCBI Taxonomy" id="2717324"/>
    <lineage>
        <taxon>Bacteria</taxon>
        <taxon>Bacillati</taxon>
        <taxon>Actinomycetota</taxon>
        <taxon>Actinomycetes</taxon>
        <taxon>Kitasatosporales</taxon>
        <taxon>Streptomycetaceae</taxon>
        <taxon>Streptomyces</taxon>
    </lineage>
</organism>
<evidence type="ECO:0000313" key="2">
    <source>
        <dbReference type="EMBL" id="QIQ02149.1"/>
    </source>
</evidence>
<reference evidence="2 3" key="1">
    <citation type="submission" date="2020-03" db="EMBL/GenBank/DDBJ databases">
        <title>A novel species.</title>
        <authorList>
            <person name="Gao J."/>
        </authorList>
    </citation>
    <scope>NUCLEOTIDE SEQUENCE [LARGE SCALE GENOMIC DNA]</scope>
    <source>
        <strain evidence="2 3">QMT-12</strain>
    </source>
</reference>
<dbReference type="RefSeq" id="WP_167025586.1">
    <property type="nucleotide sequence ID" value="NZ_CP050177.1"/>
</dbReference>
<dbReference type="Proteomes" id="UP000501179">
    <property type="component" value="Chromosome"/>
</dbReference>
<feature type="region of interest" description="Disordered" evidence="1">
    <location>
        <begin position="1"/>
        <end position="129"/>
    </location>
</feature>
<proteinExistence type="predicted"/>
<gene>
    <name evidence="2" type="ORF">HA039_07420</name>
</gene>
<feature type="compositionally biased region" description="Polar residues" evidence="1">
    <location>
        <begin position="1"/>
        <end position="11"/>
    </location>
</feature>